<dbReference type="Gene3D" id="3.60.15.10">
    <property type="entry name" value="Ribonuclease Z/Hydroxyacylglutathione hydrolase-like"/>
    <property type="match status" value="1"/>
</dbReference>
<dbReference type="CDD" id="cd06262">
    <property type="entry name" value="metallo-hydrolase-like_MBL-fold"/>
    <property type="match status" value="1"/>
</dbReference>
<name>A0A7X9RZA7_9BACT</name>
<comment type="caution">
    <text evidence="2">The sequence shown here is derived from an EMBL/GenBank/DDBJ whole genome shotgun (WGS) entry which is preliminary data.</text>
</comment>
<dbReference type="EMBL" id="JABANE010000096">
    <property type="protein sequence ID" value="NME71377.1"/>
    <property type="molecule type" value="Genomic_DNA"/>
</dbReference>
<sequence length="270" mass="31525">MITTEELTYENVKGYRFGYSPFGKPNLSTYIYFIDGLLIDTGQSKVRKVLLDKVDHLPIEQIFITHHHEDHTGNIIPLKERFQCPIYSSEKCAEMMYHPPSISFAQKITWGEREVYHDLIPIENEIKTKHHTFEIIKIPGHAIDMVALYEPTQKWLFSADLYINSYIGYFLNSESIAQQISSIKKILAYDFKVMFCSHNPQLENPKQKLTDKLNFLESSFHSITELHHKGLDQNQIFKTLRWKENWLVKFLSGGALSKMNLIKAVIRDVE</sequence>
<dbReference type="InterPro" id="IPR050662">
    <property type="entry name" value="Sec-metab_biosynth-thioest"/>
</dbReference>
<dbReference type="PANTHER" id="PTHR23131:SF0">
    <property type="entry name" value="ENDORIBONUCLEASE LACTB2"/>
    <property type="match status" value="1"/>
</dbReference>
<dbReference type="InterPro" id="IPR036866">
    <property type="entry name" value="RibonucZ/Hydroxyglut_hydro"/>
</dbReference>
<organism evidence="2 3">
    <name type="scientific">Flammeovirga aprica JL-4</name>
    <dbReference type="NCBI Taxonomy" id="694437"/>
    <lineage>
        <taxon>Bacteria</taxon>
        <taxon>Pseudomonadati</taxon>
        <taxon>Bacteroidota</taxon>
        <taxon>Cytophagia</taxon>
        <taxon>Cytophagales</taxon>
        <taxon>Flammeovirgaceae</taxon>
        <taxon>Flammeovirga</taxon>
    </lineage>
</organism>
<feature type="domain" description="Metallo-beta-lactamase" evidence="1">
    <location>
        <begin position="28"/>
        <end position="198"/>
    </location>
</feature>
<keyword evidence="3" id="KW-1185">Reference proteome</keyword>
<dbReference type="AlphaFoldDB" id="A0A7X9RZA7"/>
<protein>
    <submittedName>
        <fullName evidence="2">MBL fold metallo-hydrolase</fullName>
    </submittedName>
</protein>
<dbReference type="RefSeq" id="WP_169659593.1">
    <property type="nucleotide sequence ID" value="NZ_JABANE010000096.1"/>
</dbReference>
<proteinExistence type="predicted"/>
<dbReference type="InterPro" id="IPR001279">
    <property type="entry name" value="Metallo-B-lactamas"/>
</dbReference>
<dbReference type="SUPFAM" id="SSF56281">
    <property type="entry name" value="Metallo-hydrolase/oxidoreductase"/>
    <property type="match status" value="1"/>
</dbReference>
<dbReference type="GO" id="GO:0016787">
    <property type="term" value="F:hydrolase activity"/>
    <property type="evidence" value="ECO:0007669"/>
    <property type="project" value="UniProtKB-KW"/>
</dbReference>
<evidence type="ECO:0000313" key="2">
    <source>
        <dbReference type="EMBL" id="NME71377.1"/>
    </source>
</evidence>
<evidence type="ECO:0000259" key="1">
    <source>
        <dbReference type="SMART" id="SM00849"/>
    </source>
</evidence>
<reference evidence="2 3" key="1">
    <citation type="submission" date="2020-04" db="EMBL/GenBank/DDBJ databases">
        <title>Flammeovirga sp. SR4, a novel species isolated from seawater.</title>
        <authorList>
            <person name="Wang X."/>
        </authorList>
    </citation>
    <scope>NUCLEOTIDE SEQUENCE [LARGE SCALE GENOMIC DNA]</scope>
    <source>
        <strain evidence="2 3">ATCC 23126</strain>
    </source>
</reference>
<dbReference type="SMART" id="SM00849">
    <property type="entry name" value="Lactamase_B"/>
    <property type="match status" value="1"/>
</dbReference>
<accession>A0A7X9RZA7</accession>
<dbReference type="PANTHER" id="PTHR23131">
    <property type="entry name" value="ENDORIBONUCLEASE LACTB2"/>
    <property type="match status" value="1"/>
</dbReference>
<dbReference type="Proteomes" id="UP000576082">
    <property type="component" value="Unassembled WGS sequence"/>
</dbReference>
<evidence type="ECO:0000313" key="3">
    <source>
        <dbReference type="Proteomes" id="UP000576082"/>
    </source>
</evidence>
<keyword evidence="2" id="KW-0378">Hydrolase</keyword>
<dbReference type="Pfam" id="PF00753">
    <property type="entry name" value="Lactamase_B"/>
    <property type="match status" value="1"/>
</dbReference>
<gene>
    <name evidence="2" type="ORF">HHU12_25655</name>
</gene>